<sequence>MTTKTWTHAVYPSSTASHGPSPASPASVPETTHTGSPIYPVSPVAPGEGSCPPAGTVTVTETIYASETATPAGPHTTETVTATLGNGQTTTIIVSYPAGPSDSAPSWSAPRGGNSGSLPPYPVPSESWSHSYSVPSGTVPALKPYPTAPRFVDYQEQLDVQHGVRERQHEPIKLGECYEDQLDHHGRDQSVYCIVTGLHQRSTDYQDQLGFQLERHIQRLPVICCIVPDSEQHLGCYAQFLRS</sequence>
<dbReference type="EMBL" id="NAJQ01001151">
    <property type="protein sequence ID" value="TKA61914.1"/>
    <property type="molecule type" value="Genomic_DNA"/>
</dbReference>
<reference evidence="2 3" key="1">
    <citation type="submission" date="2017-03" db="EMBL/GenBank/DDBJ databases">
        <title>Genomes of endolithic fungi from Antarctica.</title>
        <authorList>
            <person name="Coleine C."/>
            <person name="Masonjones S."/>
            <person name="Stajich J.E."/>
        </authorList>
    </citation>
    <scope>NUCLEOTIDE SEQUENCE [LARGE SCALE GENOMIC DNA]</scope>
    <source>
        <strain evidence="2 3">CCFEE 5184</strain>
    </source>
</reference>
<gene>
    <name evidence="2" type="ORF">B0A55_11311</name>
</gene>
<keyword evidence="3" id="KW-1185">Reference proteome</keyword>
<dbReference type="OrthoDB" id="10630451at2759"/>
<feature type="region of interest" description="Disordered" evidence="1">
    <location>
        <begin position="97"/>
        <end position="118"/>
    </location>
</feature>
<feature type="region of interest" description="Disordered" evidence="1">
    <location>
        <begin position="1"/>
        <end position="39"/>
    </location>
</feature>
<comment type="caution">
    <text evidence="2">The sequence shown here is derived from an EMBL/GenBank/DDBJ whole genome shotgun (WGS) entry which is preliminary data.</text>
</comment>
<proteinExistence type="predicted"/>
<accession>A0A4U0WG92</accession>
<name>A0A4U0WG92_9PEZI</name>
<protein>
    <submittedName>
        <fullName evidence="2">Uncharacterized protein</fullName>
    </submittedName>
</protein>
<dbReference type="Proteomes" id="UP000309340">
    <property type="component" value="Unassembled WGS sequence"/>
</dbReference>
<evidence type="ECO:0000313" key="2">
    <source>
        <dbReference type="EMBL" id="TKA61914.1"/>
    </source>
</evidence>
<dbReference type="AlphaFoldDB" id="A0A4U0WG92"/>
<evidence type="ECO:0000313" key="3">
    <source>
        <dbReference type="Proteomes" id="UP000309340"/>
    </source>
</evidence>
<evidence type="ECO:0000256" key="1">
    <source>
        <dbReference type="SAM" id="MobiDB-lite"/>
    </source>
</evidence>
<organism evidence="2 3">
    <name type="scientific">Friedmanniomyces simplex</name>
    <dbReference type="NCBI Taxonomy" id="329884"/>
    <lineage>
        <taxon>Eukaryota</taxon>
        <taxon>Fungi</taxon>
        <taxon>Dikarya</taxon>
        <taxon>Ascomycota</taxon>
        <taxon>Pezizomycotina</taxon>
        <taxon>Dothideomycetes</taxon>
        <taxon>Dothideomycetidae</taxon>
        <taxon>Mycosphaerellales</taxon>
        <taxon>Teratosphaeriaceae</taxon>
        <taxon>Friedmanniomyces</taxon>
    </lineage>
</organism>
<feature type="compositionally biased region" description="Low complexity" evidence="1">
    <location>
        <begin position="12"/>
        <end position="29"/>
    </location>
</feature>